<evidence type="ECO:0000313" key="11">
    <source>
        <dbReference type="EMBL" id="KAF7340911.1"/>
    </source>
</evidence>
<dbReference type="EC" id="3.1.1.-" evidence="10"/>
<keyword evidence="8" id="KW-1015">Disulfide bond</keyword>
<dbReference type="InterPro" id="IPR011118">
    <property type="entry name" value="Tannase/feruloyl_esterase"/>
</dbReference>
<dbReference type="GO" id="GO:0030600">
    <property type="term" value="F:feruloyl esterase activity"/>
    <property type="evidence" value="ECO:0007669"/>
    <property type="project" value="UniProtKB-EC"/>
</dbReference>
<dbReference type="InterPro" id="IPR029058">
    <property type="entry name" value="AB_hydrolase_fold"/>
</dbReference>
<evidence type="ECO:0000256" key="5">
    <source>
        <dbReference type="ARBA" id="ARBA00022729"/>
    </source>
</evidence>
<evidence type="ECO:0000256" key="9">
    <source>
        <dbReference type="ARBA" id="ARBA00034075"/>
    </source>
</evidence>
<keyword evidence="2" id="KW-0719">Serine esterase</keyword>
<evidence type="ECO:0000256" key="10">
    <source>
        <dbReference type="RuleBase" id="RU361238"/>
    </source>
</evidence>
<evidence type="ECO:0000256" key="4">
    <source>
        <dbReference type="ARBA" id="ARBA00022723"/>
    </source>
</evidence>
<dbReference type="OrthoDB" id="3039123at2759"/>
<dbReference type="Pfam" id="PF07519">
    <property type="entry name" value="Tannase"/>
    <property type="match status" value="2"/>
</dbReference>
<comment type="catalytic activity">
    <reaction evidence="9">
        <text>feruloyl-polysaccharide + H2O = ferulate + polysaccharide.</text>
        <dbReference type="EC" id="3.1.1.73"/>
    </reaction>
</comment>
<evidence type="ECO:0000256" key="8">
    <source>
        <dbReference type="ARBA" id="ARBA00023157"/>
    </source>
</evidence>
<sequence length="507" mass="55345">MAMGRNFFVAAIATIVTSVLVPRVNADFQQACVALVSQLTIPSSTVADSSFVEAGTKLTFPNADPTCLPTQGVTSDICRVVLTIATSNHSSTFMEAWLPSSWTGRFLATGNGGIGGSIQYIDMDYGVSLVVEDFSWHSLLTSAVVGKQIPDDFYGTPHSGSYYLGCSTGGRQGWKMVQDYPDVFDGIVAGSPTLAWDNLMSWAGMFYTMILEAGPDGYPPASSWPAIDAELLKQCDGLDGAVDGIIEDPSLCNVQPDIPICPPGSNNTSSCITSKQAETVRGVFEPLFADGTLMFPGLQYGPGLVALIFEIYSTGQFLYMDNWFRFAVYDPTFNMTALTPDEIVFAWKSNPGDINMWSGDLSQFRNRGGKILHYHGQQDQLITSANSNRYYDLVSQTMQLSHSSLDEFYCFFRISGMQHCAGGSGATFIGNVEYTVASLDPDQNVLTAMVRWIEEEIAPETTTGTAYINQTQALGVDFRRAHCRYPYHNVYIGKDDAKDPASWNCVL</sequence>
<protein>
    <recommendedName>
        <fullName evidence="10">Carboxylic ester hydrolase</fullName>
        <ecNumber evidence="10">3.1.1.-</ecNumber>
    </recommendedName>
</protein>
<dbReference type="Proteomes" id="UP000623467">
    <property type="component" value="Unassembled WGS sequence"/>
</dbReference>
<evidence type="ECO:0000256" key="2">
    <source>
        <dbReference type="ARBA" id="ARBA00022487"/>
    </source>
</evidence>
<name>A0A8H6XI26_9AGAR</name>
<evidence type="ECO:0000256" key="6">
    <source>
        <dbReference type="ARBA" id="ARBA00022801"/>
    </source>
</evidence>
<comment type="similarity">
    <text evidence="1 10">Belongs to the tannase family.</text>
</comment>
<dbReference type="GO" id="GO:0045493">
    <property type="term" value="P:xylan catabolic process"/>
    <property type="evidence" value="ECO:0007669"/>
    <property type="project" value="UniProtKB-KW"/>
</dbReference>
<keyword evidence="3" id="KW-0624">Polysaccharide degradation</keyword>
<evidence type="ECO:0000256" key="3">
    <source>
        <dbReference type="ARBA" id="ARBA00022651"/>
    </source>
</evidence>
<dbReference type="AlphaFoldDB" id="A0A8H6XI26"/>
<accession>A0A8H6XI26</accession>
<comment type="caution">
    <text evidence="11">The sequence shown here is derived from an EMBL/GenBank/DDBJ whole genome shotgun (WGS) entry which is preliminary data.</text>
</comment>
<gene>
    <name evidence="11" type="ORF">MSAN_02076000</name>
</gene>
<dbReference type="SUPFAM" id="SSF53474">
    <property type="entry name" value="alpha/beta-Hydrolases"/>
    <property type="match status" value="1"/>
</dbReference>
<evidence type="ECO:0000256" key="7">
    <source>
        <dbReference type="ARBA" id="ARBA00022837"/>
    </source>
</evidence>
<keyword evidence="3" id="KW-0119">Carbohydrate metabolism</keyword>
<evidence type="ECO:0000313" key="12">
    <source>
        <dbReference type="Proteomes" id="UP000623467"/>
    </source>
</evidence>
<feature type="signal peptide" evidence="10">
    <location>
        <begin position="1"/>
        <end position="26"/>
    </location>
</feature>
<reference evidence="11" key="1">
    <citation type="submission" date="2020-05" db="EMBL/GenBank/DDBJ databases">
        <title>Mycena genomes resolve the evolution of fungal bioluminescence.</title>
        <authorList>
            <person name="Tsai I.J."/>
        </authorList>
    </citation>
    <scope>NUCLEOTIDE SEQUENCE</scope>
    <source>
        <strain evidence="11">160909Yilan</strain>
    </source>
</reference>
<keyword evidence="6 10" id="KW-0378">Hydrolase</keyword>
<keyword evidence="12" id="KW-1185">Reference proteome</keyword>
<dbReference type="GO" id="GO:0046872">
    <property type="term" value="F:metal ion binding"/>
    <property type="evidence" value="ECO:0007669"/>
    <property type="project" value="UniProtKB-KW"/>
</dbReference>
<keyword evidence="3" id="KW-0858">Xylan degradation</keyword>
<dbReference type="PANTHER" id="PTHR33938">
    <property type="entry name" value="FERULOYL ESTERASE B-RELATED"/>
    <property type="match status" value="1"/>
</dbReference>
<organism evidence="11 12">
    <name type="scientific">Mycena sanguinolenta</name>
    <dbReference type="NCBI Taxonomy" id="230812"/>
    <lineage>
        <taxon>Eukaryota</taxon>
        <taxon>Fungi</taxon>
        <taxon>Dikarya</taxon>
        <taxon>Basidiomycota</taxon>
        <taxon>Agaricomycotina</taxon>
        <taxon>Agaricomycetes</taxon>
        <taxon>Agaricomycetidae</taxon>
        <taxon>Agaricales</taxon>
        <taxon>Marasmiineae</taxon>
        <taxon>Mycenaceae</taxon>
        <taxon>Mycena</taxon>
    </lineage>
</organism>
<keyword evidence="5 10" id="KW-0732">Signal</keyword>
<feature type="chain" id="PRO_5034904997" description="Carboxylic ester hydrolase" evidence="10">
    <location>
        <begin position="27"/>
        <end position="507"/>
    </location>
</feature>
<keyword evidence="4" id="KW-0479">Metal-binding</keyword>
<dbReference type="EMBL" id="JACAZH010000028">
    <property type="protein sequence ID" value="KAF7340911.1"/>
    <property type="molecule type" value="Genomic_DNA"/>
</dbReference>
<dbReference type="PANTHER" id="PTHR33938:SF15">
    <property type="entry name" value="FERULOYL ESTERASE B-RELATED"/>
    <property type="match status" value="1"/>
</dbReference>
<proteinExistence type="inferred from homology"/>
<keyword evidence="7" id="KW-0106">Calcium</keyword>
<evidence type="ECO:0000256" key="1">
    <source>
        <dbReference type="ARBA" id="ARBA00006249"/>
    </source>
</evidence>